<reference evidence="2" key="1">
    <citation type="journal article" date="2019" name="Int. J. Syst. Evol. Microbiol.">
        <title>The Global Catalogue of Microorganisms (GCM) 10K type strain sequencing project: providing services to taxonomists for standard genome sequencing and annotation.</title>
        <authorList>
            <consortium name="The Broad Institute Genomics Platform"/>
            <consortium name="The Broad Institute Genome Sequencing Center for Infectious Disease"/>
            <person name="Wu L."/>
            <person name="Ma J."/>
        </authorList>
    </citation>
    <scope>NUCLEOTIDE SEQUENCE [LARGE SCALE GENOMIC DNA]</scope>
    <source>
        <strain evidence="2">CCUG 61889</strain>
    </source>
</reference>
<dbReference type="Proteomes" id="UP001595752">
    <property type="component" value="Unassembled WGS sequence"/>
</dbReference>
<proteinExistence type="predicted"/>
<name>A0ABV8B9F5_9BACI</name>
<sequence>MTEELLKQTREYIREVHTSGLNAEARTFSLQSAYESFTSLLPDEGES</sequence>
<evidence type="ECO:0000313" key="1">
    <source>
        <dbReference type="EMBL" id="MFC3886051.1"/>
    </source>
</evidence>
<gene>
    <name evidence="1" type="ORF">ACFOU2_22250</name>
</gene>
<comment type="caution">
    <text evidence="1">The sequence shown here is derived from an EMBL/GenBank/DDBJ whole genome shotgun (WGS) entry which is preliminary data.</text>
</comment>
<accession>A0ABV8B9F5</accession>
<organism evidence="1 2">
    <name type="scientific">Bacillus songklensis</name>
    <dbReference type="NCBI Taxonomy" id="1069116"/>
    <lineage>
        <taxon>Bacteria</taxon>
        <taxon>Bacillati</taxon>
        <taxon>Bacillota</taxon>
        <taxon>Bacilli</taxon>
        <taxon>Bacillales</taxon>
        <taxon>Bacillaceae</taxon>
        <taxon>Bacillus</taxon>
    </lineage>
</organism>
<dbReference type="EMBL" id="JBHRZT010000072">
    <property type="protein sequence ID" value="MFC3886051.1"/>
    <property type="molecule type" value="Genomic_DNA"/>
</dbReference>
<evidence type="ECO:0000313" key="2">
    <source>
        <dbReference type="Proteomes" id="UP001595752"/>
    </source>
</evidence>
<protein>
    <submittedName>
        <fullName evidence="1">Uncharacterized protein</fullName>
    </submittedName>
</protein>
<keyword evidence="2" id="KW-1185">Reference proteome</keyword>